<dbReference type="GO" id="GO:0003677">
    <property type="term" value="F:DNA binding"/>
    <property type="evidence" value="ECO:0007669"/>
    <property type="project" value="InterPro"/>
</dbReference>
<dbReference type="InterPro" id="IPR010994">
    <property type="entry name" value="RuvA_2-like"/>
</dbReference>
<dbReference type="PANTHER" id="PTHR21180:SF32">
    <property type="entry name" value="ENDONUCLEASE_EXONUCLEASE_PHOSPHATASE FAMILY DOMAIN-CONTAINING PROTEIN 1"/>
    <property type="match status" value="1"/>
</dbReference>
<name>A0A2M8LQP7_9ACTN</name>
<dbReference type="SMART" id="SM00278">
    <property type="entry name" value="HhH1"/>
    <property type="match status" value="2"/>
</dbReference>
<sequence>MSTRTSSSSSSPSRAHARSRPLPAGPGRHRVPAGPGRLTKLRTSRRTTTAATAVPLSERADALLPDVPPAAGPEPCGPDTASGPDSVPGPAPAPEAPAPTLDAVAAAVATVVPLSERSGVLLPDAPPAADPEPCGPDTASGPQAPASGSPPSPAPAPFLLPPPAPAVPGPGPGVGADTTTPLSRAEAVAAARGAVRQARAHRRAAAPPERPVRTAPPTGARSAAPAPFPARTPVSASGRVAARTTTAPVPPSGPEPGPERGMPRRLRLAEAVRDRLPLWLRTRCGVRPRALAALALVLAVALGLAVHHFRDGRPQAVRVPPVESVSRARAAAPSGLPSAPPSGLPAGPPAVPASGGKPLMVDVTGEVRRPGVHRLPAGARVADALRAAGGIRPGTELHGLNRARLVADGEQIVVGQPPTAPAVPAAPAGSTAASAVTGGGGPQPGVPVSLSSATADQLDALPGIGPVMAQRIIDYRNQHGGFTSVEQLREVNGIGERRFADLKPLIGP</sequence>
<feature type="region of interest" description="Disordered" evidence="1">
    <location>
        <begin position="1"/>
        <end position="98"/>
    </location>
</feature>
<comment type="caution">
    <text evidence="3">The sequence shown here is derived from an EMBL/GenBank/DDBJ whole genome shotgun (WGS) entry which is preliminary data.</text>
</comment>
<dbReference type="Pfam" id="PF10531">
    <property type="entry name" value="SLBB"/>
    <property type="match status" value="1"/>
</dbReference>
<accession>A0A2M8LQP7</accession>
<dbReference type="InterPro" id="IPR051675">
    <property type="entry name" value="Endo/Exo/Phosphatase_dom_1"/>
</dbReference>
<dbReference type="SUPFAM" id="SSF47781">
    <property type="entry name" value="RuvA domain 2-like"/>
    <property type="match status" value="1"/>
</dbReference>
<dbReference type="AlphaFoldDB" id="A0A2M8LQP7"/>
<feature type="domain" description="Helix-hairpin-helix DNA-binding motif class 1" evidence="2">
    <location>
        <begin position="456"/>
        <end position="475"/>
    </location>
</feature>
<feature type="compositionally biased region" description="Low complexity" evidence="1">
    <location>
        <begin position="328"/>
        <end position="337"/>
    </location>
</feature>
<feature type="compositionally biased region" description="Low complexity" evidence="1">
    <location>
        <begin position="213"/>
        <end position="233"/>
    </location>
</feature>
<dbReference type="EMBL" id="PGGW01000069">
    <property type="protein sequence ID" value="PJE94275.1"/>
    <property type="molecule type" value="Genomic_DNA"/>
</dbReference>
<feature type="compositionally biased region" description="Pro residues" evidence="1">
    <location>
        <begin position="148"/>
        <end position="171"/>
    </location>
</feature>
<feature type="compositionally biased region" description="Low complexity" evidence="1">
    <location>
        <begin position="1"/>
        <end position="14"/>
    </location>
</feature>
<feature type="compositionally biased region" description="Pro residues" evidence="1">
    <location>
        <begin position="87"/>
        <end position="97"/>
    </location>
</feature>
<evidence type="ECO:0000313" key="4">
    <source>
        <dbReference type="Proteomes" id="UP000230407"/>
    </source>
</evidence>
<feature type="compositionally biased region" description="Low complexity" evidence="1">
    <location>
        <begin position="184"/>
        <end position="197"/>
    </location>
</feature>
<dbReference type="PANTHER" id="PTHR21180">
    <property type="entry name" value="ENDONUCLEASE/EXONUCLEASE/PHOSPHATASE FAMILY DOMAIN-CONTAINING PROTEIN 1"/>
    <property type="match status" value="1"/>
</dbReference>
<evidence type="ECO:0000256" key="1">
    <source>
        <dbReference type="SAM" id="MobiDB-lite"/>
    </source>
</evidence>
<evidence type="ECO:0000259" key="2">
    <source>
        <dbReference type="SMART" id="SM00278"/>
    </source>
</evidence>
<feature type="region of interest" description="Disordered" evidence="1">
    <location>
        <begin position="119"/>
        <end position="262"/>
    </location>
</feature>
<organism evidence="3 4">
    <name type="scientific">Streptomyces carminius</name>
    <dbReference type="NCBI Taxonomy" id="2665496"/>
    <lineage>
        <taxon>Bacteria</taxon>
        <taxon>Bacillati</taxon>
        <taxon>Actinomycetota</taxon>
        <taxon>Actinomycetes</taxon>
        <taxon>Kitasatosporales</taxon>
        <taxon>Streptomycetaceae</taxon>
        <taxon>Streptomyces</taxon>
    </lineage>
</organism>
<proteinExistence type="predicted"/>
<dbReference type="Gene3D" id="3.10.560.10">
    <property type="entry name" value="Outer membrane lipoprotein wza domain like"/>
    <property type="match status" value="1"/>
</dbReference>
<feature type="compositionally biased region" description="Pro residues" evidence="1">
    <location>
        <begin position="66"/>
        <end position="76"/>
    </location>
</feature>
<keyword evidence="4" id="KW-1185">Reference proteome</keyword>
<evidence type="ECO:0000313" key="3">
    <source>
        <dbReference type="EMBL" id="PJE94275.1"/>
    </source>
</evidence>
<dbReference type="Gene3D" id="1.10.150.320">
    <property type="entry name" value="Photosystem II 12 kDa extrinsic protein"/>
    <property type="match status" value="1"/>
</dbReference>
<feature type="compositionally biased region" description="Pro residues" evidence="1">
    <location>
        <begin position="338"/>
        <end position="351"/>
    </location>
</feature>
<dbReference type="GO" id="GO:0015628">
    <property type="term" value="P:protein secretion by the type II secretion system"/>
    <property type="evidence" value="ECO:0007669"/>
    <property type="project" value="TreeGrafter"/>
</dbReference>
<dbReference type="Pfam" id="PF12836">
    <property type="entry name" value="HHH_3"/>
    <property type="match status" value="1"/>
</dbReference>
<dbReference type="GO" id="GO:0006281">
    <property type="term" value="P:DNA repair"/>
    <property type="evidence" value="ECO:0007669"/>
    <property type="project" value="InterPro"/>
</dbReference>
<feature type="compositionally biased region" description="Pro residues" evidence="1">
    <location>
        <begin position="124"/>
        <end position="134"/>
    </location>
</feature>
<feature type="domain" description="Helix-hairpin-helix DNA-binding motif class 1" evidence="2">
    <location>
        <begin position="486"/>
        <end position="505"/>
    </location>
</feature>
<protein>
    <recommendedName>
        <fullName evidence="2">Helix-hairpin-helix DNA-binding motif class 1 domain-containing protein</fullName>
    </recommendedName>
</protein>
<dbReference type="InterPro" id="IPR003583">
    <property type="entry name" value="Hlx-hairpin-Hlx_DNA-bd_motif"/>
</dbReference>
<dbReference type="GO" id="GO:0015627">
    <property type="term" value="C:type II protein secretion system complex"/>
    <property type="evidence" value="ECO:0007669"/>
    <property type="project" value="TreeGrafter"/>
</dbReference>
<dbReference type="InterPro" id="IPR019554">
    <property type="entry name" value="Soluble_ligand-bd"/>
</dbReference>
<feature type="compositionally biased region" description="Low complexity" evidence="1">
    <location>
        <begin position="135"/>
        <end position="147"/>
    </location>
</feature>
<feature type="region of interest" description="Disordered" evidence="1">
    <location>
        <begin position="328"/>
        <end position="351"/>
    </location>
</feature>
<reference evidence="3 4" key="1">
    <citation type="submission" date="2017-11" db="EMBL/GenBank/DDBJ databases">
        <title>Streptomyces carmine sp. nov., a novel actinomycete isolated from Sophora alopecuroides in Xinjiang, China.</title>
        <authorList>
            <person name="Wang Y."/>
            <person name="Luo X."/>
            <person name="Wan C."/>
            <person name="Zhang L."/>
        </authorList>
    </citation>
    <scope>NUCLEOTIDE SEQUENCE [LARGE SCALE GENOMIC DNA]</scope>
    <source>
        <strain evidence="3 4">TRM SA0054</strain>
    </source>
</reference>
<dbReference type="Proteomes" id="UP000230407">
    <property type="component" value="Unassembled WGS sequence"/>
</dbReference>
<gene>
    <name evidence="3" type="ORF">CUT44_28835</name>
</gene>